<keyword evidence="3" id="KW-1185">Reference proteome</keyword>
<protein>
    <submittedName>
        <fullName evidence="2">Uncharacterized protein</fullName>
    </submittedName>
</protein>
<feature type="compositionally biased region" description="Basic and acidic residues" evidence="1">
    <location>
        <begin position="64"/>
        <end position="76"/>
    </location>
</feature>
<organism evidence="2 3">
    <name type="scientific">Caerostris extrusa</name>
    <name type="common">Bark spider</name>
    <name type="synonym">Caerostris bankana</name>
    <dbReference type="NCBI Taxonomy" id="172846"/>
    <lineage>
        <taxon>Eukaryota</taxon>
        <taxon>Metazoa</taxon>
        <taxon>Ecdysozoa</taxon>
        <taxon>Arthropoda</taxon>
        <taxon>Chelicerata</taxon>
        <taxon>Arachnida</taxon>
        <taxon>Araneae</taxon>
        <taxon>Araneomorphae</taxon>
        <taxon>Entelegynae</taxon>
        <taxon>Araneoidea</taxon>
        <taxon>Araneidae</taxon>
        <taxon>Caerostris</taxon>
    </lineage>
</organism>
<evidence type="ECO:0000313" key="2">
    <source>
        <dbReference type="EMBL" id="GIY97530.1"/>
    </source>
</evidence>
<accession>A0AAV4XUE6</accession>
<dbReference type="AlphaFoldDB" id="A0AAV4XUE6"/>
<reference evidence="2 3" key="1">
    <citation type="submission" date="2021-06" db="EMBL/GenBank/DDBJ databases">
        <title>Caerostris extrusa draft genome.</title>
        <authorList>
            <person name="Kono N."/>
            <person name="Arakawa K."/>
        </authorList>
    </citation>
    <scope>NUCLEOTIDE SEQUENCE [LARGE SCALE GENOMIC DNA]</scope>
</reference>
<evidence type="ECO:0000256" key="1">
    <source>
        <dbReference type="SAM" id="MobiDB-lite"/>
    </source>
</evidence>
<comment type="caution">
    <text evidence="2">The sequence shown here is derived from an EMBL/GenBank/DDBJ whole genome shotgun (WGS) entry which is preliminary data.</text>
</comment>
<gene>
    <name evidence="2" type="ORF">CEXT_485251</name>
</gene>
<name>A0AAV4XUE6_CAEEX</name>
<dbReference type="Proteomes" id="UP001054945">
    <property type="component" value="Unassembled WGS sequence"/>
</dbReference>
<proteinExistence type="predicted"/>
<feature type="compositionally biased region" description="Low complexity" evidence="1">
    <location>
        <begin position="79"/>
        <end position="88"/>
    </location>
</feature>
<evidence type="ECO:0000313" key="3">
    <source>
        <dbReference type="Proteomes" id="UP001054945"/>
    </source>
</evidence>
<sequence>MRTDASSAEDCLHKHAAVGTGEGIPFQQIPVSAKAHRNSGFFGPHRAASESVVSEPTDEAQATKLDDKEWRRKNELEGGETPNSSSTPTGGGSTLSGNEADTNKTDSADDRSATETSSSVGSPERPPRVAKKKAGDLFGQSDGG</sequence>
<feature type="region of interest" description="Disordered" evidence="1">
    <location>
        <begin position="35"/>
        <end position="144"/>
    </location>
</feature>
<dbReference type="EMBL" id="BPLR01000793">
    <property type="protein sequence ID" value="GIY97530.1"/>
    <property type="molecule type" value="Genomic_DNA"/>
</dbReference>
<feature type="compositionally biased region" description="Basic and acidic residues" evidence="1">
    <location>
        <begin position="101"/>
        <end position="113"/>
    </location>
</feature>